<evidence type="ECO:0000313" key="1">
    <source>
        <dbReference type="EMBL" id="MFC3074669.1"/>
    </source>
</evidence>
<gene>
    <name evidence="1" type="ORF">ACFOHH_16275</name>
</gene>
<comment type="caution">
    <text evidence="1">The sequence shown here is derived from an EMBL/GenBank/DDBJ whole genome shotgun (WGS) entry which is preliminary data.</text>
</comment>
<dbReference type="EMBL" id="JBHRSP010000025">
    <property type="protein sequence ID" value="MFC3074669.1"/>
    <property type="molecule type" value="Genomic_DNA"/>
</dbReference>
<accession>A0ABV7DI93</accession>
<keyword evidence="2" id="KW-1185">Reference proteome</keyword>
<protein>
    <submittedName>
        <fullName evidence="1">Uncharacterized protein</fullName>
    </submittedName>
</protein>
<sequence length="71" mass="7633">MTRPVQKIDTKGIAEVLATGMKLKSVMNKKGLKRARCVCPRCGGTIRATLAGARNHLHMACDGGCGMQMME</sequence>
<organism evidence="1 2">
    <name type="scientific">Shinella pollutisoli</name>
    <dbReference type="NCBI Taxonomy" id="2250594"/>
    <lineage>
        <taxon>Bacteria</taxon>
        <taxon>Pseudomonadati</taxon>
        <taxon>Pseudomonadota</taxon>
        <taxon>Alphaproteobacteria</taxon>
        <taxon>Hyphomicrobiales</taxon>
        <taxon>Rhizobiaceae</taxon>
        <taxon>Shinella</taxon>
    </lineage>
</organism>
<proteinExistence type="predicted"/>
<dbReference type="RefSeq" id="WP_257317209.1">
    <property type="nucleotide sequence ID" value="NZ_JANFDG010000026.1"/>
</dbReference>
<evidence type="ECO:0000313" key="2">
    <source>
        <dbReference type="Proteomes" id="UP001595377"/>
    </source>
</evidence>
<reference evidence="2" key="1">
    <citation type="journal article" date="2019" name="Int. J. Syst. Evol. Microbiol.">
        <title>The Global Catalogue of Microorganisms (GCM) 10K type strain sequencing project: providing services to taxonomists for standard genome sequencing and annotation.</title>
        <authorList>
            <consortium name="The Broad Institute Genomics Platform"/>
            <consortium name="The Broad Institute Genome Sequencing Center for Infectious Disease"/>
            <person name="Wu L."/>
            <person name="Ma J."/>
        </authorList>
    </citation>
    <scope>NUCLEOTIDE SEQUENCE [LARGE SCALE GENOMIC DNA]</scope>
    <source>
        <strain evidence="2">KCTC 52677</strain>
    </source>
</reference>
<name>A0ABV7DI93_9HYPH</name>
<dbReference type="Proteomes" id="UP001595377">
    <property type="component" value="Unassembled WGS sequence"/>
</dbReference>